<comment type="caution">
    <text evidence="4">The sequence shown here is derived from an EMBL/GenBank/DDBJ whole genome shotgun (WGS) entry which is preliminary data.</text>
</comment>
<dbReference type="Pfam" id="PF01612">
    <property type="entry name" value="DNA_pol_A_exo1"/>
    <property type="match status" value="1"/>
</dbReference>
<dbReference type="GO" id="GO:0000175">
    <property type="term" value="F:3'-5'-RNA exonuclease activity"/>
    <property type="evidence" value="ECO:0007669"/>
    <property type="project" value="InterPro"/>
</dbReference>
<feature type="domain" description="3'-5' exonuclease" evidence="3">
    <location>
        <begin position="206"/>
        <end position="381"/>
    </location>
</feature>
<proteinExistence type="predicted"/>
<dbReference type="InterPro" id="IPR012337">
    <property type="entry name" value="RNaseH-like_sf"/>
</dbReference>
<keyword evidence="5" id="KW-1185">Reference proteome</keyword>
<dbReference type="InterPro" id="IPR002562">
    <property type="entry name" value="3'-5'_exonuclease_dom"/>
</dbReference>
<dbReference type="SMART" id="SM00474">
    <property type="entry name" value="35EXOc"/>
    <property type="match status" value="1"/>
</dbReference>
<dbReference type="GO" id="GO:0071037">
    <property type="term" value="P:nuclear polyadenylation-dependent snRNA catabolic process"/>
    <property type="evidence" value="ECO:0007669"/>
    <property type="project" value="TreeGrafter"/>
</dbReference>
<evidence type="ECO:0000256" key="2">
    <source>
        <dbReference type="SAM" id="Phobius"/>
    </source>
</evidence>
<evidence type="ECO:0000259" key="3">
    <source>
        <dbReference type="SMART" id="SM00474"/>
    </source>
</evidence>
<organism evidence="4 5">
    <name type="scientific">Kipferlia bialata</name>
    <dbReference type="NCBI Taxonomy" id="797122"/>
    <lineage>
        <taxon>Eukaryota</taxon>
        <taxon>Metamonada</taxon>
        <taxon>Carpediemonas-like organisms</taxon>
        <taxon>Kipferlia</taxon>
    </lineage>
</organism>
<dbReference type="GO" id="GO:0071040">
    <property type="term" value="P:nuclear polyadenylation-dependent antisense transcript catabolic process"/>
    <property type="evidence" value="ECO:0007669"/>
    <property type="project" value="TreeGrafter"/>
</dbReference>
<evidence type="ECO:0000313" key="4">
    <source>
        <dbReference type="EMBL" id="GIQ82873.1"/>
    </source>
</evidence>
<dbReference type="GO" id="GO:0005730">
    <property type="term" value="C:nucleolus"/>
    <property type="evidence" value="ECO:0007669"/>
    <property type="project" value="TreeGrafter"/>
</dbReference>
<dbReference type="Proteomes" id="UP000265618">
    <property type="component" value="Unassembled WGS sequence"/>
</dbReference>
<dbReference type="GO" id="GO:0000176">
    <property type="term" value="C:nuclear exosome (RNase complex)"/>
    <property type="evidence" value="ECO:0007669"/>
    <property type="project" value="TreeGrafter"/>
</dbReference>
<dbReference type="SUPFAM" id="SSF53098">
    <property type="entry name" value="Ribonuclease H-like"/>
    <property type="match status" value="1"/>
</dbReference>
<dbReference type="GO" id="GO:0003727">
    <property type="term" value="F:single-stranded RNA binding"/>
    <property type="evidence" value="ECO:0007669"/>
    <property type="project" value="TreeGrafter"/>
</dbReference>
<dbReference type="GO" id="GO:0071038">
    <property type="term" value="P:TRAMP-dependent tRNA surveillance pathway"/>
    <property type="evidence" value="ECO:0007669"/>
    <property type="project" value="TreeGrafter"/>
</dbReference>
<feature type="transmembrane region" description="Helical" evidence="2">
    <location>
        <begin position="1606"/>
        <end position="1630"/>
    </location>
</feature>
<feature type="region of interest" description="Disordered" evidence="1">
    <location>
        <begin position="1"/>
        <end position="41"/>
    </location>
</feature>
<dbReference type="GO" id="GO:0000467">
    <property type="term" value="P:exonucleolytic trimming to generate mature 3'-end of 5.8S rRNA from tricistronic rRNA transcript (SSU-rRNA, 5.8S rRNA, LSU-rRNA)"/>
    <property type="evidence" value="ECO:0007669"/>
    <property type="project" value="InterPro"/>
</dbReference>
<protein>
    <recommendedName>
        <fullName evidence="3">3'-5' exonuclease domain-containing protein</fullName>
    </recommendedName>
</protein>
<dbReference type="GO" id="GO:0071035">
    <property type="term" value="P:nuclear polyadenylation-dependent rRNA catabolic process"/>
    <property type="evidence" value="ECO:0007669"/>
    <property type="project" value="TreeGrafter"/>
</dbReference>
<dbReference type="InterPro" id="IPR045092">
    <property type="entry name" value="Rrp6-like"/>
</dbReference>
<dbReference type="InterPro" id="IPR036397">
    <property type="entry name" value="RNaseH_sf"/>
</dbReference>
<evidence type="ECO:0000256" key="1">
    <source>
        <dbReference type="SAM" id="MobiDB-lite"/>
    </source>
</evidence>
<evidence type="ECO:0000313" key="5">
    <source>
        <dbReference type="Proteomes" id="UP000265618"/>
    </source>
</evidence>
<dbReference type="OrthoDB" id="2250022at2759"/>
<dbReference type="PANTHER" id="PTHR12124:SF47">
    <property type="entry name" value="EXOSOME COMPONENT 10"/>
    <property type="match status" value="1"/>
</dbReference>
<gene>
    <name evidence="4" type="ORF">KIPB_004094</name>
</gene>
<sequence>MPTIEAEGVSPFQRLFADAEADMSKRQGDSPQEDRVQHPEARRRHVLTALDEIWIPSLEDKPHALVPLPPGLCIREKGQVQESRDDEPSFCQTPHPYEAEVRAAFPSDTSLNCLRNLSTVNEEVTIAAREARQGVNREGSGGYISRMDAVSLHSGKGMEVNVGELKGVKYLPEGHAPAVYGLSVLDQPTAVSRHSSLMRSVLSTPLVRIRDRVGLEMLVSHLSGQSVMAMDLEHARHSFHGATCLMQISTPSADFIVDTLAVWSHMHLLRSVLANPTVTKVVHGADMDVQWLQRDWGLYLVNALDTGRCAQALGLPRGLARLTHALLGVSLGKGQQLSDWSLRPLSASQVLYAPIFATLLVLASATTPTYELRKKETDQADVVGVSNTLWNLVDTSTDEDVVVIPAGIVGHDSDYEVRAVGSLGDYSIRLNVEAGNVMPEEGEALTTGYIPNLVYPDESMGHKITFLLDDDTEVTVGVWTVFDIDVTKSEISFDGENILDGTSPVLSLVSGSIYTLKVALNNHNGDNLLPIPLMTTWGLSSLVESFISMLSGSDESAAEITLPDMDAVLEAIQAKIDESGATYGVNNPSYDFCSLVDGAYVCSEDTSALEDVMDDFDYDFPFTMEIGMETDDDGNSSGGLKLPQIEFEGALAVSFEVQLMGDMEGYFKGSFEYFDYTTLSWKDTEGDANLVALEGLWIEDIADEVPSMTGAMLDLCDDDMCVTVTFDKDISVPSSGDDSSSFGCDDVFASSDGFSIPGWTCSVLDSNKLVATIPEVFLTPTLLDGGVVSLKEDAVVGSYAMVDRSDSASGTIEVNTAAVPTTESVTLQFATGFTTAPGVTVTEWSIPTTMCGAVAAEFGLSNMNGVSPLSVEIVAIKTGDADSDGTVIGSSVSGTSVVASFWEGSFDPRTIDNTYSLKVRVETVMGVGYSAAGTVEWDSSDLAGLSYAKSISRGKTQSAKSFALPNVSSLFVCQSTKVVGFSSDDDLPLGFSLTGEDLFLTVNPTRAAAGDHVVVLTATIVPDVVDPVDDLPSYEVDFTYNVTIVDTESDGVSFLGEIDGNDTDGYLPSDGMVFTLNNLSPADAAVKWEVKNGSETIKTQDSADATDAAGATFDKALLKWTYDELVLTSLTDISVTATLTDATDSTETQVIEYDTDGMVVMAVTLSDFTAELVDASITSDESFDVKMDFSIAAGEEDFFFGDASSALETVWFVDMAFGDVVVTSEALSPFDLLVEGDYVYSMDVPMCGADEVTAEVSLLVLTGGVVVYDTEAAAAASFAFTIPCPTVDTDDLEDVSLETLALVVRADSVSAEDTASVLDAGVDLMADAQAGGTLDRATVSAFSGMIAEGDAESLPDTEAMESFTDIVSTMYDDIDEDVQVSVEEAESVLLAVTQAASEGLVSAEKAQVAVLSVAKAFLQSRACDPDVDMSTESGSFTTKASFVTPSNSEMEIGGVTVTLPASFFEDLELGCVPAVGDSTVPESDSSSIALAKDTSDASDVIAITSQGGMSVASNTISALSTLKDAVTVALPFIDGASTSESETDTTRTSIKCMTQNSSTLLWSASGCTTVVGTDGVECSCDSLGRYGAFMVTSVIQLVPSLPLLGFTGYAVLVAVVVFALVGMCCSYSCIKKAHTRVNKKPAGKV</sequence>
<keyword evidence="2" id="KW-1133">Transmembrane helix</keyword>
<dbReference type="PANTHER" id="PTHR12124">
    <property type="entry name" value="POLYMYOSITIS/SCLERODERMA AUTOANTIGEN-RELATED"/>
    <property type="match status" value="1"/>
</dbReference>
<dbReference type="GO" id="GO:0071036">
    <property type="term" value="P:nuclear polyadenylation-dependent snoRNA catabolic process"/>
    <property type="evidence" value="ECO:0007669"/>
    <property type="project" value="TreeGrafter"/>
</dbReference>
<dbReference type="GO" id="GO:0071051">
    <property type="term" value="P:poly(A)-dependent snoRNA 3'-end processing"/>
    <property type="evidence" value="ECO:0007669"/>
    <property type="project" value="TreeGrafter"/>
</dbReference>
<dbReference type="Gene3D" id="3.30.420.10">
    <property type="entry name" value="Ribonuclease H-like superfamily/Ribonuclease H"/>
    <property type="match status" value="1"/>
</dbReference>
<name>A0A9K3GH62_9EUKA</name>
<dbReference type="GO" id="GO:0071044">
    <property type="term" value="P:histone mRNA catabolic process"/>
    <property type="evidence" value="ECO:0007669"/>
    <property type="project" value="TreeGrafter"/>
</dbReference>
<keyword evidence="2" id="KW-0472">Membrane</keyword>
<dbReference type="EMBL" id="BDIP01000844">
    <property type="protein sequence ID" value="GIQ82873.1"/>
    <property type="molecule type" value="Genomic_DNA"/>
</dbReference>
<reference evidence="4 5" key="1">
    <citation type="journal article" date="2018" name="PLoS ONE">
        <title>The draft genome of Kipferlia bialata reveals reductive genome evolution in fornicate parasites.</title>
        <authorList>
            <person name="Tanifuji G."/>
            <person name="Takabayashi S."/>
            <person name="Kume K."/>
            <person name="Takagi M."/>
            <person name="Nakayama T."/>
            <person name="Kamikawa R."/>
            <person name="Inagaki Y."/>
            <person name="Hashimoto T."/>
        </authorList>
    </citation>
    <scope>NUCLEOTIDE SEQUENCE [LARGE SCALE GENOMIC DNA]</scope>
    <source>
        <strain evidence="4">NY0173</strain>
    </source>
</reference>
<feature type="compositionally biased region" description="Basic and acidic residues" evidence="1">
    <location>
        <begin position="22"/>
        <end position="40"/>
    </location>
</feature>
<keyword evidence="2" id="KW-0812">Transmembrane</keyword>
<dbReference type="GO" id="GO:0071039">
    <property type="term" value="P:nuclear polyadenylation-dependent CUT catabolic process"/>
    <property type="evidence" value="ECO:0007669"/>
    <property type="project" value="TreeGrafter"/>
</dbReference>
<accession>A0A9K3GH62</accession>